<reference evidence="1" key="1">
    <citation type="submission" date="2022-05" db="EMBL/GenBank/DDBJ databases">
        <title>Comparative Genomics of Spacecraft Associated Microbes.</title>
        <authorList>
            <person name="Tran M.T."/>
            <person name="Wright A."/>
            <person name="Seuylemezian A."/>
            <person name="Eisen J."/>
            <person name="Coil D."/>
        </authorList>
    </citation>
    <scope>NUCLEOTIDE SEQUENCE</scope>
    <source>
        <strain evidence="1">FAIRING 10M-2.2</strain>
    </source>
</reference>
<evidence type="ECO:0000313" key="2">
    <source>
        <dbReference type="Proteomes" id="UP001202289"/>
    </source>
</evidence>
<proteinExistence type="predicted"/>
<accession>A0ACC6A867</accession>
<dbReference type="Proteomes" id="UP001202289">
    <property type="component" value="Unassembled WGS sequence"/>
</dbReference>
<sequence length="243" mass="28264">MIKISKVNSLVQEMLDSSAVGTIVEEAGPLVDAVGGFIQPLGAILNGYKMRKLKKRLDSVEPELLRIKNKIEEKENSIFLKQEVFPLILKYLSDEDEDDKTNIYINGFEYTIDEGIEEMEKVYHYFDVLADLRISDIVHLFERFSPKDANTLLKIKLYDVQRFSEDPAYREEIREQRDLKLYMDNKLVRLGLVNVEQPDPIKVIDEHLKHASRGLAGSRNDTIPQYKLTNFGSRFIEFFREED</sequence>
<dbReference type="EMBL" id="JAMBOP010000012">
    <property type="protein sequence ID" value="MCM3736434.1"/>
    <property type="molecule type" value="Genomic_DNA"/>
</dbReference>
<keyword evidence="2" id="KW-1185">Reference proteome</keyword>
<gene>
    <name evidence="1" type="ORF">M3215_11520</name>
</gene>
<protein>
    <submittedName>
        <fullName evidence="1">Uncharacterized protein</fullName>
    </submittedName>
</protein>
<name>A0ACC6A867_9BACI</name>
<organism evidence="1 2">
    <name type="scientific">Bacillus cytotoxicus</name>
    <dbReference type="NCBI Taxonomy" id="580165"/>
    <lineage>
        <taxon>Bacteria</taxon>
        <taxon>Bacillati</taxon>
        <taxon>Bacillota</taxon>
        <taxon>Bacilli</taxon>
        <taxon>Bacillales</taxon>
        <taxon>Bacillaceae</taxon>
        <taxon>Bacillus</taxon>
        <taxon>Bacillus cereus group</taxon>
    </lineage>
</organism>
<comment type="caution">
    <text evidence="1">The sequence shown here is derived from an EMBL/GenBank/DDBJ whole genome shotgun (WGS) entry which is preliminary data.</text>
</comment>
<evidence type="ECO:0000313" key="1">
    <source>
        <dbReference type="EMBL" id="MCM3736434.1"/>
    </source>
</evidence>